<evidence type="ECO:0000256" key="10">
    <source>
        <dbReference type="ARBA" id="ARBA00022909"/>
    </source>
</evidence>
<dbReference type="PANTHER" id="PTHR20941">
    <property type="entry name" value="FOLATE SYNTHESIS PROTEINS"/>
    <property type="match status" value="1"/>
</dbReference>
<keyword evidence="8" id="KW-0479">Metal-binding</keyword>
<dbReference type="NCBIfam" id="TIGR01496">
    <property type="entry name" value="DHPS"/>
    <property type="match status" value="1"/>
</dbReference>
<gene>
    <name evidence="13" type="primary">folP</name>
    <name evidence="13" type="ORF">LF1_25240</name>
</gene>
<dbReference type="Proteomes" id="UP000322699">
    <property type="component" value="Unassembled WGS sequence"/>
</dbReference>
<comment type="pathway">
    <text evidence="3">Cofactor biosynthesis; tetrahydrofolate biosynthesis; 7,8-dihydrofolate from 2-amino-4-hydroxy-6-hydroxymethyl-7,8-dihydropteridine diphosphate and 4-aminobenzoate: step 1/2.</text>
</comment>
<sequence>MGICNVTPDSFSDGGKHHNVDAAIAAAIQMEADGAAIVDIGGESTRPYSDPVAAEEELARVIPVIDGLKGQLSIPISIDTSKATVAAAAIEAGAEIINDVTGLEGDPDMVRVAVESGAGVCVMHMKGTPQTMQNDPAYANVVQEIRDYLIQRRQFCIDAGIDPEKICLDPGIGFGKTHQHNLELIRSVDQFTNLGSPILIGHSRKGFIGKVLGNKDADRTAGTLAVSLAVAAAGAHVIRVHDVQVTAEALKLFAACTNQSK</sequence>
<evidence type="ECO:0000256" key="2">
    <source>
        <dbReference type="ARBA" id="ARBA00001946"/>
    </source>
</evidence>
<dbReference type="GO" id="GO:0046656">
    <property type="term" value="P:folic acid biosynthetic process"/>
    <property type="evidence" value="ECO:0007669"/>
    <property type="project" value="UniProtKB-KW"/>
</dbReference>
<evidence type="ECO:0000256" key="8">
    <source>
        <dbReference type="ARBA" id="ARBA00022723"/>
    </source>
</evidence>
<dbReference type="InterPro" id="IPR045031">
    <property type="entry name" value="DHP_synth-like"/>
</dbReference>
<dbReference type="GO" id="GO:0046872">
    <property type="term" value="F:metal ion binding"/>
    <property type="evidence" value="ECO:0007669"/>
    <property type="project" value="UniProtKB-KW"/>
</dbReference>
<dbReference type="CDD" id="cd00739">
    <property type="entry name" value="DHPS"/>
    <property type="match status" value="1"/>
</dbReference>
<dbReference type="InterPro" id="IPR011005">
    <property type="entry name" value="Dihydropteroate_synth-like_sf"/>
</dbReference>
<name>A0A5B1CHG3_9BACT</name>
<evidence type="ECO:0000256" key="11">
    <source>
        <dbReference type="ARBA" id="ARBA00030193"/>
    </source>
</evidence>
<accession>A0A5B1CHG3</accession>
<dbReference type="EMBL" id="VRLW01000001">
    <property type="protein sequence ID" value="KAA1259986.1"/>
    <property type="molecule type" value="Genomic_DNA"/>
</dbReference>
<dbReference type="PROSITE" id="PS50972">
    <property type="entry name" value="PTERIN_BINDING"/>
    <property type="match status" value="1"/>
</dbReference>
<comment type="cofactor">
    <cofactor evidence="2">
        <name>Mg(2+)</name>
        <dbReference type="ChEBI" id="CHEBI:18420"/>
    </cofactor>
</comment>
<proteinExistence type="inferred from homology"/>
<evidence type="ECO:0000256" key="5">
    <source>
        <dbReference type="ARBA" id="ARBA00012458"/>
    </source>
</evidence>
<evidence type="ECO:0000313" key="14">
    <source>
        <dbReference type="Proteomes" id="UP000322699"/>
    </source>
</evidence>
<evidence type="ECO:0000259" key="12">
    <source>
        <dbReference type="PROSITE" id="PS50972"/>
    </source>
</evidence>
<dbReference type="PANTHER" id="PTHR20941:SF1">
    <property type="entry name" value="FOLIC ACID SYNTHESIS PROTEIN FOL1"/>
    <property type="match status" value="1"/>
</dbReference>
<dbReference type="GO" id="GO:0005829">
    <property type="term" value="C:cytosol"/>
    <property type="evidence" value="ECO:0007669"/>
    <property type="project" value="TreeGrafter"/>
</dbReference>
<keyword evidence="14" id="KW-1185">Reference proteome</keyword>
<evidence type="ECO:0000256" key="1">
    <source>
        <dbReference type="ARBA" id="ARBA00000012"/>
    </source>
</evidence>
<keyword evidence="7 13" id="KW-0808">Transferase</keyword>
<evidence type="ECO:0000256" key="3">
    <source>
        <dbReference type="ARBA" id="ARBA00004763"/>
    </source>
</evidence>
<dbReference type="FunFam" id="3.20.20.20:FF:000006">
    <property type="entry name" value="Dihydropteroate synthase"/>
    <property type="match status" value="1"/>
</dbReference>
<evidence type="ECO:0000256" key="9">
    <source>
        <dbReference type="ARBA" id="ARBA00022842"/>
    </source>
</evidence>
<dbReference type="OrthoDB" id="9811744at2"/>
<evidence type="ECO:0000256" key="7">
    <source>
        <dbReference type="ARBA" id="ARBA00022679"/>
    </source>
</evidence>
<dbReference type="Pfam" id="PF00809">
    <property type="entry name" value="Pterin_bind"/>
    <property type="match status" value="1"/>
</dbReference>
<protein>
    <recommendedName>
        <fullName evidence="6">Dihydropteroate synthase</fullName>
        <ecNumber evidence="5">2.5.1.15</ecNumber>
    </recommendedName>
    <alternativeName>
        <fullName evidence="11">Dihydropteroate pyrophosphorylase</fullName>
    </alternativeName>
</protein>
<dbReference type="GO" id="GO:0004156">
    <property type="term" value="F:dihydropteroate synthase activity"/>
    <property type="evidence" value="ECO:0007669"/>
    <property type="project" value="UniProtKB-EC"/>
</dbReference>
<dbReference type="InterPro" id="IPR000489">
    <property type="entry name" value="Pterin-binding_dom"/>
</dbReference>
<dbReference type="AlphaFoldDB" id="A0A5B1CHG3"/>
<comment type="catalytic activity">
    <reaction evidence="1">
        <text>(7,8-dihydropterin-6-yl)methyl diphosphate + 4-aminobenzoate = 7,8-dihydropteroate + diphosphate</text>
        <dbReference type="Rhea" id="RHEA:19949"/>
        <dbReference type="ChEBI" id="CHEBI:17836"/>
        <dbReference type="ChEBI" id="CHEBI:17839"/>
        <dbReference type="ChEBI" id="CHEBI:33019"/>
        <dbReference type="ChEBI" id="CHEBI:72950"/>
        <dbReference type="EC" id="2.5.1.15"/>
    </reaction>
</comment>
<evidence type="ECO:0000313" key="13">
    <source>
        <dbReference type="EMBL" id="KAA1259986.1"/>
    </source>
</evidence>
<dbReference type="GO" id="GO:0046654">
    <property type="term" value="P:tetrahydrofolate biosynthetic process"/>
    <property type="evidence" value="ECO:0007669"/>
    <property type="project" value="TreeGrafter"/>
</dbReference>
<evidence type="ECO:0000256" key="6">
    <source>
        <dbReference type="ARBA" id="ARBA00016919"/>
    </source>
</evidence>
<reference evidence="13 14" key="1">
    <citation type="submission" date="2019-08" db="EMBL/GenBank/DDBJ databases">
        <title>Deep-cultivation of Planctomycetes and their phenomic and genomic characterization uncovers novel biology.</title>
        <authorList>
            <person name="Wiegand S."/>
            <person name="Jogler M."/>
            <person name="Boedeker C."/>
            <person name="Pinto D."/>
            <person name="Vollmers J."/>
            <person name="Rivas-Marin E."/>
            <person name="Kohn T."/>
            <person name="Peeters S.H."/>
            <person name="Heuer A."/>
            <person name="Rast P."/>
            <person name="Oberbeckmann S."/>
            <person name="Bunk B."/>
            <person name="Jeske O."/>
            <person name="Meyerdierks A."/>
            <person name="Storesund J.E."/>
            <person name="Kallscheuer N."/>
            <person name="Luecker S."/>
            <person name="Lage O.M."/>
            <person name="Pohl T."/>
            <person name="Merkel B.J."/>
            <person name="Hornburger P."/>
            <person name="Mueller R.-W."/>
            <person name="Bruemmer F."/>
            <person name="Labrenz M."/>
            <person name="Spormann A.M."/>
            <person name="Op Den Camp H."/>
            <person name="Overmann J."/>
            <person name="Amann R."/>
            <person name="Jetten M.S.M."/>
            <person name="Mascher T."/>
            <person name="Medema M.H."/>
            <person name="Devos D.P."/>
            <person name="Kaster A.-K."/>
            <person name="Ovreas L."/>
            <person name="Rohde M."/>
            <person name="Galperin M.Y."/>
            <person name="Jogler C."/>
        </authorList>
    </citation>
    <scope>NUCLEOTIDE SEQUENCE [LARGE SCALE GENOMIC DNA]</scope>
    <source>
        <strain evidence="13 14">LF1</strain>
    </source>
</reference>
<comment type="caution">
    <text evidence="13">The sequence shown here is derived from an EMBL/GenBank/DDBJ whole genome shotgun (WGS) entry which is preliminary data.</text>
</comment>
<dbReference type="PROSITE" id="PS00793">
    <property type="entry name" value="DHPS_2"/>
    <property type="match status" value="1"/>
</dbReference>
<evidence type="ECO:0000256" key="4">
    <source>
        <dbReference type="ARBA" id="ARBA00009503"/>
    </source>
</evidence>
<comment type="similarity">
    <text evidence="4">Belongs to the DHPS family.</text>
</comment>
<keyword evidence="10" id="KW-0289">Folate biosynthesis</keyword>
<dbReference type="SUPFAM" id="SSF51717">
    <property type="entry name" value="Dihydropteroate synthetase-like"/>
    <property type="match status" value="1"/>
</dbReference>
<dbReference type="InterPro" id="IPR006390">
    <property type="entry name" value="DHP_synth_dom"/>
</dbReference>
<dbReference type="EC" id="2.5.1.15" evidence="5"/>
<feature type="domain" description="Pterin-binding" evidence="12">
    <location>
        <begin position="1"/>
        <end position="251"/>
    </location>
</feature>
<organism evidence="13 14">
    <name type="scientific">Rubripirellula obstinata</name>
    <dbReference type="NCBI Taxonomy" id="406547"/>
    <lineage>
        <taxon>Bacteria</taxon>
        <taxon>Pseudomonadati</taxon>
        <taxon>Planctomycetota</taxon>
        <taxon>Planctomycetia</taxon>
        <taxon>Pirellulales</taxon>
        <taxon>Pirellulaceae</taxon>
        <taxon>Rubripirellula</taxon>
    </lineage>
</organism>
<dbReference type="Gene3D" id="3.20.20.20">
    <property type="entry name" value="Dihydropteroate synthase-like"/>
    <property type="match status" value="1"/>
</dbReference>
<keyword evidence="9" id="KW-0460">Magnesium</keyword>